<organism evidence="1 2">
    <name type="scientific">Sphingomicrobium sediminis</name>
    <dbReference type="NCBI Taxonomy" id="2950949"/>
    <lineage>
        <taxon>Bacteria</taxon>
        <taxon>Pseudomonadati</taxon>
        <taxon>Pseudomonadota</taxon>
        <taxon>Alphaproteobacteria</taxon>
        <taxon>Sphingomonadales</taxon>
        <taxon>Sphingomonadaceae</taxon>
        <taxon>Sphingomicrobium</taxon>
    </lineage>
</organism>
<sequence>MVSHLAFALALLVQDAPTYLGGDQRWAAFRTNDGRCEARGRAWRVLPDSQQERQPMMRFIFEAGENPYVHINMRRLLPTQARVMLVIDDVPFVLEGTGRNAYSGDAQAIDIMEALRSATKMRVTARDRTGTRFTDYYPLGGVPAAIDAAAAGCAD</sequence>
<reference evidence="1" key="1">
    <citation type="submission" date="2022-06" db="EMBL/GenBank/DDBJ databases">
        <title>Sphingomicrobium sedimins sp. nov., a marine bacterium isolated from tidal flat.</title>
        <authorList>
            <person name="Kim C.-H."/>
            <person name="Yoo Y."/>
            <person name="Kim J.-J."/>
        </authorList>
    </citation>
    <scope>NUCLEOTIDE SEQUENCE</scope>
    <source>
        <strain evidence="1">GRR-S6-50</strain>
    </source>
</reference>
<accession>A0A9X2EH59</accession>
<protein>
    <submittedName>
        <fullName evidence="1">Uncharacterized protein</fullName>
    </submittedName>
</protein>
<comment type="caution">
    <text evidence="1">The sequence shown here is derived from an EMBL/GenBank/DDBJ whole genome shotgun (WGS) entry which is preliminary data.</text>
</comment>
<dbReference type="RefSeq" id="WP_252114468.1">
    <property type="nucleotide sequence ID" value="NZ_JAMSHT010000001.1"/>
</dbReference>
<evidence type="ECO:0000313" key="1">
    <source>
        <dbReference type="EMBL" id="MCM8557953.1"/>
    </source>
</evidence>
<dbReference type="EMBL" id="JAMSHT010000001">
    <property type="protein sequence ID" value="MCM8557953.1"/>
    <property type="molecule type" value="Genomic_DNA"/>
</dbReference>
<evidence type="ECO:0000313" key="2">
    <source>
        <dbReference type="Proteomes" id="UP001155128"/>
    </source>
</evidence>
<gene>
    <name evidence="1" type="ORF">NDO55_08985</name>
</gene>
<proteinExistence type="predicted"/>
<name>A0A9X2EH59_9SPHN</name>
<dbReference type="AlphaFoldDB" id="A0A9X2EH59"/>
<keyword evidence="2" id="KW-1185">Reference proteome</keyword>
<dbReference type="Proteomes" id="UP001155128">
    <property type="component" value="Unassembled WGS sequence"/>
</dbReference>